<dbReference type="EMBL" id="JBJQOH010000003">
    <property type="protein sequence ID" value="KAL3692702.1"/>
    <property type="molecule type" value="Genomic_DNA"/>
</dbReference>
<dbReference type="CDD" id="cd01650">
    <property type="entry name" value="RT_nLTR_like"/>
    <property type="match status" value="1"/>
</dbReference>
<dbReference type="AlphaFoldDB" id="A0ABD3HMD4"/>
<name>A0ABD3HMD4_9MARC</name>
<protein>
    <recommendedName>
        <fullName evidence="1">Reverse transcriptase domain-containing protein</fullName>
    </recommendedName>
</protein>
<evidence type="ECO:0000313" key="2">
    <source>
        <dbReference type="EMBL" id="KAL3692702.1"/>
    </source>
</evidence>
<feature type="domain" description="Reverse transcriptase" evidence="1">
    <location>
        <begin position="23"/>
        <end position="120"/>
    </location>
</feature>
<evidence type="ECO:0000259" key="1">
    <source>
        <dbReference type="Pfam" id="PF00078"/>
    </source>
</evidence>
<reference evidence="2 3" key="1">
    <citation type="submission" date="2024-09" db="EMBL/GenBank/DDBJ databases">
        <title>Chromosome-scale assembly of Riccia sorocarpa.</title>
        <authorList>
            <person name="Paukszto L."/>
        </authorList>
    </citation>
    <scope>NUCLEOTIDE SEQUENCE [LARGE SCALE GENOMIC DNA]</scope>
    <source>
        <strain evidence="2">LP-2024</strain>
        <tissue evidence="2">Aerial parts of the thallus</tissue>
    </source>
</reference>
<proteinExistence type="predicted"/>
<dbReference type="Proteomes" id="UP001633002">
    <property type="component" value="Unassembled WGS sequence"/>
</dbReference>
<dbReference type="InterPro" id="IPR000477">
    <property type="entry name" value="RT_dom"/>
</dbReference>
<evidence type="ECO:0000313" key="3">
    <source>
        <dbReference type="Proteomes" id="UP001633002"/>
    </source>
</evidence>
<comment type="caution">
    <text evidence="2">The sequence shown here is derived from an EMBL/GenBank/DDBJ whole genome shotgun (WGS) entry which is preliminary data.</text>
</comment>
<accession>A0ABD3HMD4</accession>
<organism evidence="2 3">
    <name type="scientific">Riccia sorocarpa</name>
    <dbReference type="NCBI Taxonomy" id="122646"/>
    <lineage>
        <taxon>Eukaryota</taxon>
        <taxon>Viridiplantae</taxon>
        <taxon>Streptophyta</taxon>
        <taxon>Embryophyta</taxon>
        <taxon>Marchantiophyta</taxon>
        <taxon>Marchantiopsida</taxon>
        <taxon>Marchantiidae</taxon>
        <taxon>Marchantiales</taxon>
        <taxon>Ricciaceae</taxon>
        <taxon>Riccia</taxon>
    </lineage>
</organism>
<sequence>MVQCFWRKKKLLPKDKRGIIKLIPKDGDLLLIKSWRPISLLSITYKIIARVIAFRLKHMLPGIIDSQQTGFIAGRTIVDNVLSLRLAQEWALATHQDVLFVKLDFQKAYDRVAHKSLLHQLYADDTGINIATDEQQFGRLQEVIQQFERCSGAKLNLSKSLIMPLAPTVIPDWVVDTGCQIAKPGVHFKYLGVLAGCPVDERAIAQAVIKKVQNKLSHWSNRLLSWPARTLLLKHVLAATPLYQLLSVGLSPDGIEDLERLCKQFLWGWNEQGNAKKTLVAWERVSQTKRNGGLGWIPFKDRAKAMHIKLLTSLLHDGGSEWTQLAKNLSSERYETDVTKGSVDRDR</sequence>
<keyword evidence="3" id="KW-1185">Reference proteome</keyword>
<dbReference type="PANTHER" id="PTHR31635">
    <property type="entry name" value="REVERSE TRANSCRIPTASE DOMAIN-CONTAINING PROTEIN-RELATED"/>
    <property type="match status" value="1"/>
</dbReference>
<dbReference type="InterPro" id="IPR043502">
    <property type="entry name" value="DNA/RNA_pol_sf"/>
</dbReference>
<gene>
    <name evidence="2" type="ORF">R1sor_006353</name>
</gene>
<dbReference type="Pfam" id="PF00078">
    <property type="entry name" value="RVT_1"/>
    <property type="match status" value="1"/>
</dbReference>
<dbReference type="SUPFAM" id="SSF56672">
    <property type="entry name" value="DNA/RNA polymerases"/>
    <property type="match status" value="1"/>
</dbReference>
<dbReference type="PANTHER" id="PTHR31635:SF196">
    <property type="entry name" value="REVERSE TRANSCRIPTASE DOMAIN-CONTAINING PROTEIN-RELATED"/>
    <property type="match status" value="1"/>
</dbReference>